<feature type="signal peptide" evidence="6">
    <location>
        <begin position="1"/>
        <end position="18"/>
    </location>
</feature>
<keyword evidence="10" id="KW-1185">Reference proteome</keyword>
<evidence type="ECO:0000256" key="2">
    <source>
        <dbReference type="ARBA" id="ARBA00022670"/>
    </source>
</evidence>
<dbReference type="SUPFAM" id="SSF63411">
    <property type="entry name" value="LuxS/MPP-like metallohydrolase"/>
    <property type="match status" value="4"/>
</dbReference>
<reference evidence="9" key="1">
    <citation type="submission" date="2021-08" db="EMBL/GenBank/DDBJ databases">
        <title>Complete genome sequence of Pseudomonas phytophila.</title>
        <authorList>
            <person name="Weir B.S."/>
            <person name="Templeton M.D."/>
            <person name="Arshed S."/>
            <person name="Andersen M.T."/>
            <person name="Jayaraman J."/>
        </authorList>
    </citation>
    <scope>NUCLEOTIDE SEQUENCE</scope>
    <source>
        <strain evidence="9">ICMP 23753</strain>
    </source>
</reference>
<keyword evidence="4" id="KW-0862">Zinc</keyword>
<feature type="chain" id="PRO_5046368740" evidence="6">
    <location>
        <begin position="19"/>
        <end position="936"/>
    </location>
</feature>
<dbReference type="RefSeq" id="WP_263268413.1">
    <property type="nucleotide sequence ID" value="NZ_CP081201.1"/>
</dbReference>
<dbReference type="InterPro" id="IPR007863">
    <property type="entry name" value="Peptidase_M16_C"/>
</dbReference>
<evidence type="ECO:0000313" key="9">
    <source>
        <dbReference type="EMBL" id="UXZ95417.1"/>
    </source>
</evidence>
<evidence type="ECO:0000256" key="6">
    <source>
        <dbReference type="SAM" id="SignalP"/>
    </source>
</evidence>
<gene>
    <name evidence="9" type="ORF">K3169_24290</name>
</gene>
<keyword evidence="6" id="KW-0732">Signal</keyword>
<keyword evidence="5" id="KW-0482">Metalloprotease</keyword>
<dbReference type="Pfam" id="PF05193">
    <property type="entry name" value="Peptidase_M16_C"/>
    <property type="match status" value="1"/>
</dbReference>
<dbReference type="PANTHER" id="PTHR43690:SF17">
    <property type="entry name" value="PROTEIN YHJJ"/>
    <property type="match status" value="1"/>
</dbReference>
<evidence type="ECO:0000259" key="7">
    <source>
        <dbReference type="Pfam" id="PF00675"/>
    </source>
</evidence>
<comment type="similarity">
    <text evidence="1">Belongs to the peptidase M16 family.</text>
</comment>
<dbReference type="Proteomes" id="UP001063228">
    <property type="component" value="Chromosome"/>
</dbReference>
<protein>
    <submittedName>
        <fullName evidence="9">Insulinase family protein</fullName>
    </submittedName>
</protein>
<organism evidence="9 10">
    <name type="scientific">Pseudomonas phytophila</name>
    <dbReference type="NCBI Taxonomy" id="2867264"/>
    <lineage>
        <taxon>Bacteria</taxon>
        <taxon>Pseudomonadati</taxon>
        <taxon>Pseudomonadota</taxon>
        <taxon>Gammaproteobacteria</taxon>
        <taxon>Pseudomonadales</taxon>
        <taxon>Pseudomonadaceae</taxon>
        <taxon>Pseudomonas</taxon>
    </lineage>
</organism>
<evidence type="ECO:0000259" key="8">
    <source>
        <dbReference type="Pfam" id="PF05193"/>
    </source>
</evidence>
<dbReference type="PANTHER" id="PTHR43690">
    <property type="entry name" value="NARDILYSIN"/>
    <property type="match status" value="1"/>
</dbReference>
<proteinExistence type="inferred from homology"/>
<dbReference type="Pfam" id="PF00675">
    <property type="entry name" value="Peptidase_M16"/>
    <property type="match status" value="1"/>
</dbReference>
<dbReference type="PROSITE" id="PS51257">
    <property type="entry name" value="PROKAR_LIPOPROTEIN"/>
    <property type="match status" value="1"/>
</dbReference>
<sequence length="936" mass="104916">MKLFIVGLFAPLFLCACASITPDQQTMPWDAAVVRGTLDNGLEYRLVRDTRQKSRLDIRLTVKAGSVDEEEDQIGVAHMLEHLVFYSHGGQPLDARSRMIAEGWIQGRNFNAMTAYDRTQYLMSPPRGAAEADIALQNLSTMLFAGDFSADDLDHERNVVIEEWRGGLGVAQRMNQQRTASQRVGSRYPEHRTIGNEGAIRSARLEALRAYQERWYQPDNMILSVVGDIEPEQLIKHIERWFGPQPGKPLPERHAHDLPLDNTLKIFQLQDSQSGTSQVALLLRMHEPLSRPATMAALRERMIDRFTLDALFTQLKRQPLMPGVRSLTAQKTQIGDYSSVLGIAAAVDGNGHQAALRQLLEELQRLQQYGVYQADLDEEKSQLRGLIERTLAKPESRTFEQWVNALNDAAVIGKVPQNAHAVAKANLHWIDDITLEDINQRLNRWVSSPDQVLQLSAPRLTPLTLPSVAEVEQLREGIRHMSLTPPQPRPLPKANKTAEIREAPAAESSGEILARREFAKEKVTHWQLSNGDRLVWLKRNGEAGRFVLETESSAGFMAKGMLPWRVQMAAQLAGEGGPEGWSADDTSAWRKALKVNVSLDQQAERLRLSLSAIAKPIEQTSTQRLENLLQAYRMTQDSVRIDRDALDKVREDLLSRLARPGDDISTRKEAASRALLHGKDNWQPPVSADLETLTSEQLDADWQQLARAPVTYYLMADVPDAELEPLVRRELAGIPRGTGLVAQSTGQAPGKRRTDLAIAIEPRATLQAQSFTEQPWTPAQAARVAALREMARSHLKDALRRDAAGIYQLNFDSQLNPASQRIESKLVFSTDPARVEELWQLARKTLAALPASVTEANIVSLRVTLRKQEAERRKDPATQLQRLILSERQWGDPRYLSEQHQLVEAIQIAPMKTLAGRLVNSENLTQLRLLPAEPAQ</sequence>
<dbReference type="Gene3D" id="3.30.830.10">
    <property type="entry name" value="Metalloenzyme, LuxS/M16 peptidase-like"/>
    <property type="match status" value="4"/>
</dbReference>
<keyword evidence="3" id="KW-0378">Hydrolase</keyword>
<evidence type="ECO:0000256" key="4">
    <source>
        <dbReference type="ARBA" id="ARBA00022833"/>
    </source>
</evidence>
<feature type="domain" description="Peptidase M16 N-terminal" evidence="7">
    <location>
        <begin position="50"/>
        <end position="163"/>
    </location>
</feature>
<evidence type="ECO:0000256" key="5">
    <source>
        <dbReference type="ARBA" id="ARBA00023049"/>
    </source>
</evidence>
<dbReference type="EMBL" id="CP081201">
    <property type="protein sequence ID" value="UXZ95417.1"/>
    <property type="molecule type" value="Genomic_DNA"/>
</dbReference>
<dbReference type="InterPro" id="IPR011765">
    <property type="entry name" value="Pept_M16_N"/>
</dbReference>
<evidence type="ECO:0000256" key="1">
    <source>
        <dbReference type="ARBA" id="ARBA00007261"/>
    </source>
</evidence>
<dbReference type="InterPro" id="IPR011249">
    <property type="entry name" value="Metalloenz_LuxS/M16"/>
</dbReference>
<name>A0ABY6FC11_9PSED</name>
<feature type="domain" description="Peptidase M16 C-terminal" evidence="8">
    <location>
        <begin position="205"/>
        <end position="383"/>
    </location>
</feature>
<dbReference type="InterPro" id="IPR050626">
    <property type="entry name" value="Peptidase_M16"/>
</dbReference>
<evidence type="ECO:0000313" key="10">
    <source>
        <dbReference type="Proteomes" id="UP001063228"/>
    </source>
</evidence>
<evidence type="ECO:0000256" key="3">
    <source>
        <dbReference type="ARBA" id="ARBA00022801"/>
    </source>
</evidence>
<keyword evidence="2" id="KW-0645">Protease</keyword>
<accession>A0ABY6FC11</accession>